<feature type="transmembrane region" description="Helical" evidence="1">
    <location>
        <begin position="91"/>
        <end position="109"/>
    </location>
</feature>
<feature type="transmembrane region" description="Helical" evidence="1">
    <location>
        <begin position="223"/>
        <end position="244"/>
    </location>
</feature>
<feature type="transmembrane region" description="Helical" evidence="1">
    <location>
        <begin position="18"/>
        <end position="37"/>
    </location>
</feature>
<organism evidence="3 4">
    <name type="scientific">Aphanomyces stellatus</name>
    <dbReference type="NCBI Taxonomy" id="120398"/>
    <lineage>
        <taxon>Eukaryota</taxon>
        <taxon>Sar</taxon>
        <taxon>Stramenopiles</taxon>
        <taxon>Oomycota</taxon>
        <taxon>Saprolegniomycetes</taxon>
        <taxon>Saprolegniales</taxon>
        <taxon>Verrucalvaceae</taxon>
        <taxon>Aphanomyces</taxon>
    </lineage>
</organism>
<feature type="transmembrane region" description="Helical" evidence="1">
    <location>
        <begin position="165"/>
        <end position="186"/>
    </location>
</feature>
<feature type="transmembrane region" description="Helical" evidence="1">
    <location>
        <begin position="43"/>
        <end position="61"/>
    </location>
</feature>
<protein>
    <submittedName>
        <fullName evidence="3">Aste57867_5208 protein</fullName>
    </submittedName>
</protein>
<evidence type="ECO:0000313" key="4">
    <source>
        <dbReference type="Proteomes" id="UP000332933"/>
    </source>
</evidence>
<feature type="transmembrane region" description="Helical" evidence="1">
    <location>
        <begin position="116"/>
        <end position="135"/>
    </location>
</feature>
<gene>
    <name evidence="3" type="primary">Aste57867_5208</name>
    <name evidence="2" type="ORF">As57867_005195</name>
    <name evidence="3" type="ORF">ASTE57867_5208</name>
</gene>
<dbReference type="EMBL" id="VJMH01001576">
    <property type="protein sequence ID" value="KAF0711549.1"/>
    <property type="molecule type" value="Genomic_DNA"/>
</dbReference>
<evidence type="ECO:0000313" key="2">
    <source>
        <dbReference type="EMBL" id="KAF0711549.1"/>
    </source>
</evidence>
<dbReference type="AlphaFoldDB" id="A0A485KGS4"/>
<reference evidence="2" key="2">
    <citation type="submission" date="2019-06" db="EMBL/GenBank/DDBJ databases">
        <title>Genomics analysis of Aphanomyces spp. identifies a new class of oomycete effector associated with host adaptation.</title>
        <authorList>
            <person name="Gaulin E."/>
        </authorList>
    </citation>
    <scope>NUCLEOTIDE SEQUENCE</scope>
    <source>
        <strain evidence="2">CBS 578.67</strain>
    </source>
</reference>
<evidence type="ECO:0000313" key="3">
    <source>
        <dbReference type="EMBL" id="VFT82281.1"/>
    </source>
</evidence>
<dbReference type="Proteomes" id="UP000332933">
    <property type="component" value="Unassembled WGS sequence"/>
</dbReference>
<keyword evidence="1" id="KW-0812">Transmembrane</keyword>
<evidence type="ECO:0000256" key="1">
    <source>
        <dbReference type="SAM" id="Phobius"/>
    </source>
</evidence>
<reference evidence="3 4" key="1">
    <citation type="submission" date="2019-03" db="EMBL/GenBank/DDBJ databases">
        <authorList>
            <person name="Gaulin E."/>
            <person name="Dumas B."/>
        </authorList>
    </citation>
    <scope>NUCLEOTIDE SEQUENCE [LARGE SCALE GENOMIC DNA]</scope>
    <source>
        <strain evidence="3">CBS 568.67</strain>
    </source>
</reference>
<sequence length="278" mass="29790">MFNQSPPIFGTPFEWRRVVACALAFVAILALLVFLTLSAGSVSVVLGMLLAFSGLVVAFAGMHMPRTVVASSTLLVFFFLVSPIFGDPNLLLILVVLSVAMAAFVTFSSSRDAVKAFFVGAVAPMGLADIVLTLVNRAPSLLDMAARRTRYGHQYGYNGLFRLSYMTMTVRLVIGATLGLVAGIVTMRLTTKSYFPKVLVGLTSCTGAFMIATSLTLSSARGMYGQEVIFFIGWAVAAIVQVLYKPPTQAMDAIFVVEEVVPTTTMASETHAAFDKLP</sequence>
<dbReference type="EMBL" id="CAADRA010001577">
    <property type="protein sequence ID" value="VFT82281.1"/>
    <property type="molecule type" value="Genomic_DNA"/>
</dbReference>
<name>A0A485KGS4_9STRA</name>
<accession>A0A485KGS4</accession>
<keyword evidence="1" id="KW-1133">Transmembrane helix</keyword>
<keyword evidence="4" id="KW-1185">Reference proteome</keyword>
<feature type="transmembrane region" description="Helical" evidence="1">
    <location>
        <begin position="198"/>
        <end position="217"/>
    </location>
</feature>
<keyword evidence="1" id="KW-0472">Membrane</keyword>
<feature type="transmembrane region" description="Helical" evidence="1">
    <location>
        <begin position="68"/>
        <end position="85"/>
    </location>
</feature>
<proteinExistence type="predicted"/>